<dbReference type="HOGENOM" id="CLU_2285584_0_0_4"/>
<keyword evidence="1" id="KW-0614">Plasmid</keyword>
<evidence type="ECO:0000313" key="2">
    <source>
        <dbReference type="Proteomes" id="UP000006552"/>
    </source>
</evidence>
<dbReference type="EMBL" id="CR555307">
    <property type="protein sequence ID" value="CAI10264.1"/>
    <property type="molecule type" value="Genomic_DNA"/>
</dbReference>
<sequence length="101" mass="11350">MSNTPELAPIRSQLDALTAIARERRLGAAPDFAGAVGGADIDFMTPEERELRHQLLMQFPTFAEDRAAARQRVAERIAARRRGLHIRESAARDHAIEDFRK</sequence>
<reference evidence="1 2" key="1">
    <citation type="journal article" date="2005" name="Arch. Microbiol.">
        <title>The genome sequence of an anaerobic aromatic-degrading denitrifying bacterium, strain EbN1.</title>
        <authorList>
            <person name="Rabus R."/>
            <person name="Kube M."/>
            <person name="Heider J."/>
            <person name="Beck A."/>
            <person name="Heitmann K."/>
            <person name="Widdel F."/>
            <person name="Reinhardt R."/>
        </authorList>
    </citation>
    <scope>NUCLEOTIDE SEQUENCE [LARGE SCALE GENOMIC DNA]</scope>
    <source>
        <strain evidence="1 2">EbN1</strain>
        <plasmid evidence="2">Plasmid pAzo1</plasmid>
    </source>
</reference>
<name>Q5NXF0_AROAE</name>
<dbReference type="RefSeq" id="WP_011254912.1">
    <property type="nucleotide sequence ID" value="NC_006823.1"/>
</dbReference>
<organism evidence="1 2">
    <name type="scientific">Aromatoleum aromaticum (strain DSM 19018 / LMG 30748 / EbN1)</name>
    <name type="common">Azoarcus sp. (strain EbN1)</name>
    <dbReference type="NCBI Taxonomy" id="76114"/>
    <lineage>
        <taxon>Bacteria</taxon>
        <taxon>Pseudomonadati</taxon>
        <taxon>Pseudomonadota</taxon>
        <taxon>Betaproteobacteria</taxon>
        <taxon>Rhodocyclales</taxon>
        <taxon>Rhodocyclaceae</taxon>
        <taxon>Aromatoleum</taxon>
    </lineage>
</organism>
<dbReference type="Proteomes" id="UP000006552">
    <property type="component" value="Plasmid 1"/>
</dbReference>
<protein>
    <submittedName>
        <fullName evidence="1">Uncharacterized protein</fullName>
    </submittedName>
</protein>
<proteinExistence type="predicted"/>
<accession>Q5NXF0</accession>
<dbReference type="AlphaFoldDB" id="Q5NXF0"/>
<dbReference type="KEGG" id="eba:p1D2"/>
<geneLocation type="plasmid" evidence="2">
    <name>pAzo1</name>
</geneLocation>
<gene>
    <name evidence="1" type="ORF">p1D2</name>
</gene>
<evidence type="ECO:0000313" key="1">
    <source>
        <dbReference type="EMBL" id="CAI10264.1"/>
    </source>
</evidence>
<keyword evidence="2" id="KW-1185">Reference proteome</keyword>